<dbReference type="PANTHER" id="PTHR30273">
    <property type="entry name" value="PERIPLASMIC SIGNAL SENSOR AND SIGMA FACTOR ACTIVATOR FECR-RELATED"/>
    <property type="match status" value="1"/>
</dbReference>
<keyword evidence="1" id="KW-0812">Transmembrane</keyword>
<dbReference type="EMBL" id="JBAWKS010000002">
    <property type="protein sequence ID" value="MEI4551011.1"/>
    <property type="molecule type" value="Genomic_DNA"/>
</dbReference>
<protein>
    <submittedName>
        <fullName evidence="4">FecR domain-containing protein</fullName>
    </submittedName>
</protein>
<feature type="domain" description="FecR N-terminal" evidence="3">
    <location>
        <begin position="10"/>
        <end position="45"/>
    </location>
</feature>
<evidence type="ECO:0000259" key="3">
    <source>
        <dbReference type="Pfam" id="PF16220"/>
    </source>
</evidence>
<keyword evidence="5" id="KW-1185">Reference proteome</keyword>
<feature type="transmembrane region" description="Helical" evidence="1">
    <location>
        <begin position="63"/>
        <end position="82"/>
    </location>
</feature>
<dbReference type="InterPro" id="IPR032623">
    <property type="entry name" value="FecR_N"/>
</dbReference>
<feature type="domain" description="FecR protein" evidence="2">
    <location>
        <begin position="100"/>
        <end position="183"/>
    </location>
</feature>
<sequence length="297" mass="33268">MIKRGLIRVQAKRWLTKMRAENVTYEQQRAFVAWCKKSKQHQHTYFAERDILLNSNSNKAPRLGHSLALLSLVAFALTIWLVKTPNTSKAAPSLVYFSAEQSPVTLSDGSVIELKKATKIAVAYSQNERIIKLLEGDAWFDVASDANRPFRVEFNNKQVTALGTSFLINTLGVAKVVVTEHKVSVTNTQTKQTQQLAQGEGLILSNKHWLKMHASEINAALAWRDGKLIFNATLLGDAIKQLQPFVDYKISVVNPQHLNLKVTGNVNTQSPEFALSLLLESLNLKQMRNASNDLIIY</sequence>
<proteinExistence type="predicted"/>
<dbReference type="InterPro" id="IPR012373">
    <property type="entry name" value="Ferrdict_sens_TM"/>
</dbReference>
<dbReference type="PANTHER" id="PTHR30273:SF2">
    <property type="entry name" value="PROTEIN FECR"/>
    <property type="match status" value="1"/>
</dbReference>
<dbReference type="Pfam" id="PF04773">
    <property type="entry name" value="FecR"/>
    <property type="match status" value="1"/>
</dbReference>
<dbReference type="InterPro" id="IPR006860">
    <property type="entry name" value="FecR"/>
</dbReference>
<accession>A0ABU8EVK6</accession>
<dbReference type="Proteomes" id="UP001382455">
    <property type="component" value="Unassembled WGS sequence"/>
</dbReference>
<dbReference type="RefSeq" id="WP_336436056.1">
    <property type="nucleotide sequence ID" value="NZ_JBAWKS010000002.1"/>
</dbReference>
<dbReference type="Pfam" id="PF16220">
    <property type="entry name" value="DUF4880"/>
    <property type="match status" value="1"/>
</dbReference>
<evidence type="ECO:0000256" key="1">
    <source>
        <dbReference type="SAM" id="Phobius"/>
    </source>
</evidence>
<evidence type="ECO:0000313" key="4">
    <source>
        <dbReference type="EMBL" id="MEI4551011.1"/>
    </source>
</evidence>
<keyword evidence="1" id="KW-1133">Transmembrane helix</keyword>
<dbReference type="PIRSF" id="PIRSF018266">
    <property type="entry name" value="FecR"/>
    <property type="match status" value="1"/>
</dbReference>
<gene>
    <name evidence="4" type="ORF">WAE96_15170</name>
</gene>
<dbReference type="Gene3D" id="2.60.120.1440">
    <property type="match status" value="1"/>
</dbReference>
<name>A0ABU8EVK6_9GAMM</name>
<comment type="caution">
    <text evidence="4">The sequence shown here is derived from an EMBL/GenBank/DDBJ whole genome shotgun (WGS) entry which is preliminary data.</text>
</comment>
<evidence type="ECO:0000313" key="5">
    <source>
        <dbReference type="Proteomes" id="UP001382455"/>
    </source>
</evidence>
<dbReference type="Gene3D" id="3.55.50.30">
    <property type="match status" value="1"/>
</dbReference>
<reference evidence="4 5" key="1">
    <citation type="submission" date="2023-12" db="EMBL/GenBank/DDBJ databases">
        <title>Friends and Foes: Symbiotic and Algicidal bacterial influence on Karenia brevis blooms.</title>
        <authorList>
            <person name="Fei C."/>
            <person name="Mohamed A.R."/>
            <person name="Booker A."/>
            <person name="Arshad M."/>
            <person name="Klass S."/>
            <person name="Ahn S."/>
            <person name="Gilbert P.M."/>
            <person name="Heil C.A."/>
            <person name="Martinez J.M."/>
            <person name="Amin S.A."/>
        </authorList>
    </citation>
    <scope>NUCLEOTIDE SEQUENCE [LARGE SCALE GENOMIC DNA]</scope>
    <source>
        <strain evidence="4 5">CE15</strain>
    </source>
</reference>
<evidence type="ECO:0000259" key="2">
    <source>
        <dbReference type="Pfam" id="PF04773"/>
    </source>
</evidence>
<keyword evidence="1" id="KW-0472">Membrane</keyword>
<organism evidence="4 5">
    <name type="scientific">Pseudoalteromonas spongiae</name>
    <dbReference type="NCBI Taxonomy" id="298657"/>
    <lineage>
        <taxon>Bacteria</taxon>
        <taxon>Pseudomonadati</taxon>
        <taxon>Pseudomonadota</taxon>
        <taxon>Gammaproteobacteria</taxon>
        <taxon>Alteromonadales</taxon>
        <taxon>Pseudoalteromonadaceae</taxon>
        <taxon>Pseudoalteromonas</taxon>
    </lineage>
</organism>